<evidence type="ECO:0000313" key="1">
    <source>
        <dbReference type="EMBL" id="QDT20032.1"/>
    </source>
</evidence>
<name>A0A517PKX8_9PLAN</name>
<dbReference type="InterPro" id="IPR006311">
    <property type="entry name" value="TAT_signal"/>
</dbReference>
<sequence>MNSKPMQPCPGPVGRREFLKIGGLGLGALSGGFDPNLTRLLAGEQSPAGLNKDFSVILLWANGGPSHIDTFDMKPLAPSEYRGEFSPIKTNVPGMEICQLLPNLAQMADKFSIVRSLHHNRNEHSGGTCRFLSGYTPTAANPGDAEYPEMGSVVASQLEHQVRDIPLFIANTKFYGGGPAYLGPAYSPFMFSGDPNSSKFSVDNLSVNDSAAAALKKRNQLLSQFDTFRRELDKSGSMSALDKFNNRALAMLTSDRTSKAFDLSAEPEALRDEYGRTTWGQGLLLARRLVESGVRLVQLQASFRLSKKAGRTSNWDDHSVNADIFQAYRERMPVFDQAVPALINDLQRRGLDQNVLFIFCGEFGRTPLVRNQDKSKRPGRDHWCRAMSIFLAGGGLKMGQAIGATNAKGEHPVDRVMNSNDLLATIYQKFGIDTHQAYYDNTGRPIPILTDGKPIPELL</sequence>
<dbReference type="InterPro" id="IPR017850">
    <property type="entry name" value="Alkaline_phosphatase_core_sf"/>
</dbReference>
<keyword evidence="2" id="KW-1185">Reference proteome</keyword>
<dbReference type="EMBL" id="CP036266">
    <property type="protein sequence ID" value="QDT20032.1"/>
    <property type="molecule type" value="Genomic_DNA"/>
</dbReference>
<dbReference type="Proteomes" id="UP000320421">
    <property type="component" value="Chromosome"/>
</dbReference>
<accession>A0A517PKX8</accession>
<dbReference type="PANTHER" id="PTHR43737">
    <property type="entry name" value="BLL7424 PROTEIN"/>
    <property type="match status" value="1"/>
</dbReference>
<dbReference type="SUPFAM" id="SSF53649">
    <property type="entry name" value="Alkaline phosphatase-like"/>
    <property type="match status" value="1"/>
</dbReference>
<dbReference type="PANTHER" id="PTHR43737:SF1">
    <property type="entry name" value="DUF1501 DOMAIN-CONTAINING PROTEIN"/>
    <property type="match status" value="1"/>
</dbReference>
<dbReference type="AlphaFoldDB" id="A0A517PKX8"/>
<gene>
    <name evidence="1" type="ORF">HG66A1_18170</name>
</gene>
<evidence type="ECO:0008006" key="3">
    <source>
        <dbReference type="Google" id="ProtNLM"/>
    </source>
</evidence>
<dbReference type="InterPro" id="IPR010869">
    <property type="entry name" value="DUF1501"/>
</dbReference>
<dbReference type="Pfam" id="PF07394">
    <property type="entry name" value="DUF1501"/>
    <property type="match status" value="1"/>
</dbReference>
<dbReference type="PROSITE" id="PS51318">
    <property type="entry name" value="TAT"/>
    <property type="match status" value="1"/>
</dbReference>
<dbReference type="OrthoDB" id="250945at2"/>
<evidence type="ECO:0000313" key="2">
    <source>
        <dbReference type="Proteomes" id="UP000320421"/>
    </source>
</evidence>
<organism evidence="1 2">
    <name type="scientific">Gimesia chilikensis</name>
    <dbReference type="NCBI Taxonomy" id="2605989"/>
    <lineage>
        <taxon>Bacteria</taxon>
        <taxon>Pseudomonadati</taxon>
        <taxon>Planctomycetota</taxon>
        <taxon>Planctomycetia</taxon>
        <taxon>Planctomycetales</taxon>
        <taxon>Planctomycetaceae</taxon>
        <taxon>Gimesia</taxon>
    </lineage>
</organism>
<protein>
    <recommendedName>
        <fullName evidence="3">DUF1501 domain-containing protein</fullName>
    </recommendedName>
</protein>
<reference evidence="1 2" key="1">
    <citation type="submission" date="2019-02" db="EMBL/GenBank/DDBJ databases">
        <title>Deep-cultivation of Planctomycetes and their phenomic and genomic characterization uncovers novel biology.</title>
        <authorList>
            <person name="Wiegand S."/>
            <person name="Jogler M."/>
            <person name="Boedeker C."/>
            <person name="Pinto D."/>
            <person name="Vollmers J."/>
            <person name="Rivas-Marin E."/>
            <person name="Kohn T."/>
            <person name="Peeters S.H."/>
            <person name="Heuer A."/>
            <person name="Rast P."/>
            <person name="Oberbeckmann S."/>
            <person name="Bunk B."/>
            <person name="Jeske O."/>
            <person name="Meyerdierks A."/>
            <person name="Storesund J.E."/>
            <person name="Kallscheuer N."/>
            <person name="Luecker S."/>
            <person name="Lage O.M."/>
            <person name="Pohl T."/>
            <person name="Merkel B.J."/>
            <person name="Hornburger P."/>
            <person name="Mueller R.-W."/>
            <person name="Bruemmer F."/>
            <person name="Labrenz M."/>
            <person name="Spormann A.M."/>
            <person name="Op den Camp H."/>
            <person name="Overmann J."/>
            <person name="Amann R."/>
            <person name="Jetten M.S.M."/>
            <person name="Mascher T."/>
            <person name="Medema M.H."/>
            <person name="Devos D.P."/>
            <person name="Kaster A.-K."/>
            <person name="Ovreas L."/>
            <person name="Rohde M."/>
            <person name="Galperin M.Y."/>
            <person name="Jogler C."/>
        </authorList>
    </citation>
    <scope>NUCLEOTIDE SEQUENCE [LARGE SCALE GENOMIC DNA]</scope>
    <source>
        <strain evidence="1 2">HG66A1</strain>
    </source>
</reference>
<proteinExistence type="predicted"/>
<dbReference type="RefSeq" id="WP_145182258.1">
    <property type="nucleotide sequence ID" value="NZ_CP036266.1"/>
</dbReference>